<dbReference type="SUPFAM" id="SSF54593">
    <property type="entry name" value="Glyoxalase/Bleomycin resistance protein/Dihydroxybiphenyl dioxygenase"/>
    <property type="match status" value="1"/>
</dbReference>
<sequence length="141" mass="15629">MTSDGTMATEDEVTAASAVGRLRSVVLDCPEPRELARFYAALLGGMIIDEDDEDDTWVVVVDPDGRRLAFQTAPRYKPPRFPDPEASQQIHLDLLVDDIDIAEPKALAIGARLVEANDADRFRVYTDPVGHTFCLVWLDGR</sequence>
<evidence type="ECO:0000259" key="1">
    <source>
        <dbReference type="Pfam" id="PF18029"/>
    </source>
</evidence>
<evidence type="ECO:0000313" key="2">
    <source>
        <dbReference type="EMBL" id="SNY74948.1"/>
    </source>
</evidence>
<reference evidence="3" key="1">
    <citation type="submission" date="2017-09" db="EMBL/GenBank/DDBJ databases">
        <authorList>
            <person name="Varghese N."/>
            <person name="Submissions S."/>
        </authorList>
    </citation>
    <scope>NUCLEOTIDE SEQUENCE [LARGE SCALE GENOMIC DNA]</scope>
    <source>
        <strain evidence="3">DSM 45537</strain>
    </source>
</reference>
<keyword evidence="3" id="KW-1185">Reference proteome</keyword>
<dbReference type="STRING" id="1379680.GCA_001612615_00646"/>
<organism evidence="2 3">
    <name type="scientific">Nocardia amikacinitolerans</name>
    <dbReference type="NCBI Taxonomy" id="756689"/>
    <lineage>
        <taxon>Bacteria</taxon>
        <taxon>Bacillati</taxon>
        <taxon>Actinomycetota</taxon>
        <taxon>Actinomycetes</taxon>
        <taxon>Mycobacteriales</taxon>
        <taxon>Nocardiaceae</taxon>
        <taxon>Nocardia</taxon>
    </lineage>
</organism>
<dbReference type="CDD" id="cd06587">
    <property type="entry name" value="VOC"/>
    <property type="match status" value="1"/>
</dbReference>
<dbReference type="RefSeq" id="WP_245909799.1">
    <property type="nucleotide sequence ID" value="NZ_JAMTCV010000002.1"/>
</dbReference>
<accession>A0A285KQM5</accession>
<dbReference type="Pfam" id="PF18029">
    <property type="entry name" value="Glyoxalase_6"/>
    <property type="match status" value="1"/>
</dbReference>
<dbReference type="PANTHER" id="PTHR35908">
    <property type="entry name" value="HYPOTHETICAL FUSION PROTEIN"/>
    <property type="match status" value="1"/>
</dbReference>
<proteinExistence type="predicted"/>
<name>A0A285KQM5_9NOCA</name>
<dbReference type="AlphaFoldDB" id="A0A285KQM5"/>
<protein>
    <recommendedName>
        <fullName evidence="1">Glyoxalase-like domain-containing protein</fullName>
    </recommendedName>
</protein>
<dbReference type="EMBL" id="OBEG01000001">
    <property type="protein sequence ID" value="SNY74948.1"/>
    <property type="molecule type" value="Genomic_DNA"/>
</dbReference>
<dbReference type="Proteomes" id="UP000219565">
    <property type="component" value="Unassembled WGS sequence"/>
</dbReference>
<dbReference type="InterPro" id="IPR029068">
    <property type="entry name" value="Glyas_Bleomycin-R_OHBP_Dase"/>
</dbReference>
<evidence type="ECO:0000313" key="3">
    <source>
        <dbReference type="Proteomes" id="UP000219565"/>
    </source>
</evidence>
<dbReference type="Gene3D" id="3.10.180.10">
    <property type="entry name" value="2,3-Dihydroxybiphenyl 1,2-Dioxygenase, domain 1"/>
    <property type="match status" value="1"/>
</dbReference>
<gene>
    <name evidence="2" type="ORF">SAMN04244553_0382</name>
</gene>
<feature type="domain" description="Glyoxalase-like" evidence="1">
    <location>
        <begin position="24"/>
        <end position="136"/>
    </location>
</feature>
<dbReference type="PANTHER" id="PTHR35908:SF1">
    <property type="entry name" value="CONSERVED PROTEIN"/>
    <property type="match status" value="1"/>
</dbReference>
<dbReference type="InterPro" id="IPR041581">
    <property type="entry name" value="Glyoxalase_6"/>
</dbReference>